<protein>
    <recommendedName>
        <fullName evidence="1">F-box domain-containing protein</fullName>
    </recommendedName>
</protein>
<dbReference type="InterPro" id="IPR001611">
    <property type="entry name" value="Leu-rich_rpt"/>
</dbReference>
<dbReference type="Gene3D" id="3.80.10.10">
    <property type="entry name" value="Ribonuclease Inhibitor"/>
    <property type="match status" value="1"/>
</dbReference>
<reference evidence="2 3" key="1">
    <citation type="submission" date="2024-01" db="EMBL/GenBank/DDBJ databases">
        <title>Genome assemblies of Stephania.</title>
        <authorList>
            <person name="Yang L."/>
        </authorList>
    </citation>
    <scope>NUCLEOTIDE SEQUENCE [LARGE SCALE GENOMIC DNA]</scope>
    <source>
        <strain evidence="2">QJT</strain>
        <tissue evidence="2">Leaf</tissue>
    </source>
</reference>
<keyword evidence="3" id="KW-1185">Reference proteome</keyword>
<dbReference type="Pfam" id="PF00646">
    <property type="entry name" value="F-box"/>
    <property type="match status" value="1"/>
</dbReference>
<dbReference type="InterPro" id="IPR036047">
    <property type="entry name" value="F-box-like_dom_sf"/>
</dbReference>
<proteinExistence type="predicted"/>
<gene>
    <name evidence="2" type="ORF">Sjap_026157</name>
</gene>
<dbReference type="InterPro" id="IPR053197">
    <property type="entry name" value="F-box_SCFL_complex_component"/>
</dbReference>
<dbReference type="EMBL" id="JBBNAE010000011">
    <property type="protein sequence ID" value="KAK9085746.1"/>
    <property type="molecule type" value="Genomic_DNA"/>
</dbReference>
<name>A0AAP0E337_9MAGN</name>
<dbReference type="Pfam" id="PF24758">
    <property type="entry name" value="LRR_At5g56370"/>
    <property type="match status" value="1"/>
</dbReference>
<feature type="domain" description="F-box" evidence="1">
    <location>
        <begin position="4"/>
        <end position="52"/>
    </location>
</feature>
<dbReference type="PROSITE" id="PS50181">
    <property type="entry name" value="FBOX"/>
    <property type="match status" value="1"/>
</dbReference>
<dbReference type="InterPro" id="IPR055411">
    <property type="entry name" value="LRR_FXL15/At3g58940/PEG3-like"/>
</dbReference>
<dbReference type="SUPFAM" id="SSF52047">
    <property type="entry name" value="RNI-like"/>
    <property type="match status" value="1"/>
</dbReference>
<accession>A0AAP0E337</accession>
<dbReference type="Proteomes" id="UP001417504">
    <property type="component" value="Unassembled WGS sequence"/>
</dbReference>
<dbReference type="PROSITE" id="PS51450">
    <property type="entry name" value="LRR"/>
    <property type="match status" value="1"/>
</dbReference>
<dbReference type="InterPro" id="IPR001810">
    <property type="entry name" value="F-box_dom"/>
</dbReference>
<evidence type="ECO:0000259" key="1">
    <source>
        <dbReference type="PROSITE" id="PS50181"/>
    </source>
</evidence>
<evidence type="ECO:0000313" key="2">
    <source>
        <dbReference type="EMBL" id="KAK9085746.1"/>
    </source>
</evidence>
<dbReference type="PANTHER" id="PTHR34223:SF51">
    <property type="entry name" value="OS06G0556300 PROTEIN"/>
    <property type="match status" value="1"/>
</dbReference>
<dbReference type="PANTHER" id="PTHR34223">
    <property type="entry name" value="OS11G0201299 PROTEIN"/>
    <property type="match status" value="1"/>
</dbReference>
<sequence>MRGEDRLSDLPEPILHHIFSFLPTSQVFFTTYCLSKRWRDFWASHPCLFLNINCKDAEVFVGKFMSRVGGANRQDLQAFCLHWSSYSYGGLKCVKKWIAVALARNVRELDIYLGHGRSMFTVPAKVFAAASSVKAIKLESRFFGDHFMVPIPMLSSPNLKTLELIKIKLPKGDSKGEVILGCPVLETLIMKQCYYNHLQVLNLSLNRLKELEIDNTADPLVSTIGIRYCKLELHTPNLSTFVFKGVLYKECSFGNLAALIDVQLFFCQPFVEEHVKFLQGLKGARLIALKGIEDAIVQMREQMSQPTLKPVHEAQLFYSTVNGVDQKGRMRSVVSQASRSFFNVPWASSSQRPLVQPEDFARLKSDISHLWVQLQELEQQVMQVYGQATQEERQAMLKQLRVLQERHTRIEALLLQATRN</sequence>
<comment type="caution">
    <text evidence="2">The sequence shown here is derived from an EMBL/GenBank/DDBJ whole genome shotgun (WGS) entry which is preliminary data.</text>
</comment>
<dbReference type="InterPro" id="IPR032675">
    <property type="entry name" value="LRR_dom_sf"/>
</dbReference>
<dbReference type="SUPFAM" id="SSF81383">
    <property type="entry name" value="F-box domain"/>
    <property type="match status" value="1"/>
</dbReference>
<evidence type="ECO:0000313" key="3">
    <source>
        <dbReference type="Proteomes" id="UP001417504"/>
    </source>
</evidence>
<dbReference type="AlphaFoldDB" id="A0AAP0E337"/>
<organism evidence="2 3">
    <name type="scientific">Stephania japonica</name>
    <dbReference type="NCBI Taxonomy" id="461633"/>
    <lineage>
        <taxon>Eukaryota</taxon>
        <taxon>Viridiplantae</taxon>
        <taxon>Streptophyta</taxon>
        <taxon>Embryophyta</taxon>
        <taxon>Tracheophyta</taxon>
        <taxon>Spermatophyta</taxon>
        <taxon>Magnoliopsida</taxon>
        <taxon>Ranunculales</taxon>
        <taxon>Menispermaceae</taxon>
        <taxon>Menispermoideae</taxon>
        <taxon>Cissampelideae</taxon>
        <taxon>Stephania</taxon>
    </lineage>
</organism>